<evidence type="ECO:0000313" key="4">
    <source>
        <dbReference type="Proteomes" id="UP000014760"/>
    </source>
</evidence>
<reference evidence="3" key="3">
    <citation type="submission" date="2015-06" db="UniProtKB">
        <authorList>
            <consortium name="EnsemblMetazoa"/>
        </authorList>
    </citation>
    <scope>IDENTIFICATION</scope>
</reference>
<protein>
    <submittedName>
        <fullName evidence="2 3">Uncharacterized protein</fullName>
    </submittedName>
</protein>
<feature type="compositionally biased region" description="Low complexity" evidence="1">
    <location>
        <begin position="115"/>
        <end position="130"/>
    </location>
</feature>
<evidence type="ECO:0000313" key="3">
    <source>
        <dbReference type="EnsemblMetazoa" id="CapteP196287"/>
    </source>
</evidence>
<sequence length="159" mass="18327">ERTEEKRKIYAMAGGELHLFENNKRAYIHWFLLPHILKGKTKDDSNVNAPTSILEKERARMAASKEGSKPPIKVVRMPNITPERAQLLKSKNPNLKILTTKEAERLHILPPPSEEQPQQHQRQQNHPAQSLPRPANQHTPRPLSQPPEEQCLEIPRKKD</sequence>
<keyword evidence="4" id="KW-1185">Reference proteome</keyword>
<evidence type="ECO:0000313" key="2">
    <source>
        <dbReference type="EMBL" id="ELT87863.1"/>
    </source>
</evidence>
<name>R7T4K3_CAPTE</name>
<organism evidence="2">
    <name type="scientific">Capitella teleta</name>
    <name type="common">Polychaete worm</name>
    <dbReference type="NCBI Taxonomy" id="283909"/>
    <lineage>
        <taxon>Eukaryota</taxon>
        <taxon>Metazoa</taxon>
        <taxon>Spiralia</taxon>
        <taxon>Lophotrochozoa</taxon>
        <taxon>Annelida</taxon>
        <taxon>Polychaeta</taxon>
        <taxon>Sedentaria</taxon>
        <taxon>Scolecida</taxon>
        <taxon>Capitellidae</taxon>
        <taxon>Capitella</taxon>
    </lineage>
</organism>
<dbReference type="AlphaFoldDB" id="R7T4K3"/>
<dbReference type="HOGENOM" id="CLU_1665082_0_0_1"/>
<evidence type="ECO:0000256" key="1">
    <source>
        <dbReference type="SAM" id="MobiDB-lite"/>
    </source>
</evidence>
<dbReference type="EMBL" id="KB312101">
    <property type="protein sequence ID" value="ELT87863.1"/>
    <property type="molecule type" value="Genomic_DNA"/>
</dbReference>
<reference evidence="4" key="1">
    <citation type="submission" date="2012-12" db="EMBL/GenBank/DDBJ databases">
        <authorList>
            <person name="Hellsten U."/>
            <person name="Grimwood J."/>
            <person name="Chapman J.A."/>
            <person name="Shapiro H."/>
            <person name="Aerts A."/>
            <person name="Otillar R.P."/>
            <person name="Terry A.Y."/>
            <person name="Boore J.L."/>
            <person name="Simakov O."/>
            <person name="Marletaz F."/>
            <person name="Cho S.-J."/>
            <person name="Edsinger-Gonzales E."/>
            <person name="Havlak P."/>
            <person name="Kuo D.-H."/>
            <person name="Larsson T."/>
            <person name="Lv J."/>
            <person name="Arendt D."/>
            <person name="Savage R."/>
            <person name="Osoegawa K."/>
            <person name="de Jong P."/>
            <person name="Lindberg D.R."/>
            <person name="Seaver E.C."/>
            <person name="Weisblat D.A."/>
            <person name="Putnam N.H."/>
            <person name="Grigoriev I.V."/>
            <person name="Rokhsar D.S."/>
        </authorList>
    </citation>
    <scope>NUCLEOTIDE SEQUENCE</scope>
    <source>
        <strain evidence="4">I ESC-2004</strain>
    </source>
</reference>
<proteinExistence type="predicted"/>
<feature type="region of interest" description="Disordered" evidence="1">
    <location>
        <begin position="54"/>
        <end position="159"/>
    </location>
</feature>
<dbReference type="EMBL" id="AMQN01003535">
    <property type="status" value="NOT_ANNOTATED_CDS"/>
    <property type="molecule type" value="Genomic_DNA"/>
</dbReference>
<accession>R7T4K3</accession>
<dbReference type="EnsemblMetazoa" id="CapteT196287">
    <property type="protein sequence ID" value="CapteP196287"/>
    <property type="gene ID" value="CapteG196287"/>
</dbReference>
<dbReference type="Proteomes" id="UP000014760">
    <property type="component" value="Unassembled WGS sequence"/>
</dbReference>
<reference evidence="2 4" key="2">
    <citation type="journal article" date="2013" name="Nature">
        <title>Insights into bilaterian evolution from three spiralian genomes.</title>
        <authorList>
            <person name="Simakov O."/>
            <person name="Marletaz F."/>
            <person name="Cho S.J."/>
            <person name="Edsinger-Gonzales E."/>
            <person name="Havlak P."/>
            <person name="Hellsten U."/>
            <person name="Kuo D.H."/>
            <person name="Larsson T."/>
            <person name="Lv J."/>
            <person name="Arendt D."/>
            <person name="Savage R."/>
            <person name="Osoegawa K."/>
            <person name="de Jong P."/>
            <person name="Grimwood J."/>
            <person name="Chapman J.A."/>
            <person name="Shapiro H."/>
            <person name="Aerts A."/>
            <person name="Otillar R.P."/>
            <person name="Terry A.Y."/>
            <person name="Boore J.L."/>
            <person name="Grigoriev I.V."/>
            <person name="Lindberg D.R."/>
            <person name="Seaver E.C."/>
            <person name="Weisblat D.A."/>
            <person name="Putnam N.H."/>
            <person name="Rokhsar D.S."/>
        </authorList>
    </citation>
    <scope>NUCLEOTIDE SEQUENCE</scope>
    <source>
        <strain evidence="2 4">I ESC-2004</strain>
    </source>
</reference>
<feature type="non-terminal residue" evidence="2">
    <location>
        <position position="1"/>
    </location>
</feature>
<gene>
    <name evidence="2" type="ORF">CAPTEDRAFT_196287</name>
</gene>